<feature type="region of interest" description="Disordered" evidence="1">
    <location>
        <begin position="1"/>
        <end position="67"/>
    </location>
</feature>
<dbReference type="Proteomes" id="UP000013456">
    <property type="component" value="Chromosome 6"/>
</dbReference>
<feature type="non-terminal residue" evidence="2">
    <location>
        <position position="1"/>
    </location>
</feature>
<reference evidence="2" key="1">
    <citation type="journal article" date="2011" name="Nat. Biotechnol.">
        <title>Genome sequencing and comparison of two nonhuman primate animal models, the cynomolgus and Chinese rhesus macaques.</title>
        <authorList>
            <person name="Yan G."/>
            <person name="Zhang G."/>
            <person name="Fang X."/>
            <person name="Zhang Y."/>
            <person name="Li C."/>
            <person name="Ling F."/>
            <person name="Cooper D.N."/>
            <person name="Li Q."/>
            <person name="Li Y."/>
            <person name="van Gool A.J."/>
            <person name="Du H."/>
            <person name="Chen J."/>
            <person name="Chen R."/>
            <person name="Zhang P."/>
            <person name="Huang Z."/>
            <person name="Thompson J.R."/>
            <person name="Meng Y."/>
            <person name="Bai Y."/>
            <person name="Wang J."/>
            <person name="Zhuo M."/>
            <person name="Wang T."/>
            <person name="Huang Y."/>
            <person name="Wei L."/>
            <person name="Li J."/>
            <person name="Wang Z."/>
            <person name="Hu H."/>
            <person name="Yang P."/>
            <person name="Le L."/>
            <person name="Stenson P.D."/>
            <person name="Li B."/>
            <person name="Liu X."/>
            <person name="Ball E.V."/>
            <person name="An N."/>
            <person name="Huang Q."/>
            <person name="Zhang Y."/>
            <person name="Fan W."/>
            <person name="Zhang X."/>
            <person name="Li Y."/>
            <person name="Wang W."/>
            <person name="Katze M.G."/>
            <person name="Su B."/>
            <person name="Nielsen R."/>
            <person name="Yang H."/>
            <person name="Wang J."/>
            <person name="Wang X."/>
            <person name="Wang J."/>
        </authorList>
    </citation>
    <scope>NUCLEOTIDE SEQUENCE [LARGE SCALE GENOMIC DNA]</scope>
    <source>
        <strain evidence="2">CR-5</strain>
    </source>
</reference>
<organism evidence="2">
    <name type="scientific">Macaca mulatta</name>
    <name type="common">Rhesus macaque</name>
    <dbReference type="NCBI Taxonomy" id="9544"/>
    <lineage>
        <taxon>Eukaryota</taxon>
        <taxon>Metazoa</taxon>
        <taxon>Chordata</taxon>
        <taxon>Craniata</taxon>
        <taxon>Vertebrata</taxon>
        <taxon>Euteleostomi</taxon>
        <taxon>Mammalia</taxon>
        <taxon>Eutheria</taxon>
        <taxon>Euarchontoglires</taxon>
        <taxon>Primates</taxon>
        <taxon>Haplorrhini</taxon>
        <taxon>Catarrhini</taxon>
        <taxon>Cercopithecidae</taxon>
        <taxon>Cercopithecinae</taxon>
        <taxon>Macaca</taxon>
    </lineage>
</organism>
<gene>
    <name evidence="2" type="ORF">EGK_16604</name>
</gene>
<accession>G7MUS7</accession>
<dbReference type="AlphaFoldDB" id="G7MUS7"/>
<feature type="compositionally biased region" description="Basic and acidic residues" evidence="1">
    <location>
        <begin position="15"/>
        <end position="26"/>
    </location>
</feature>
<name>G7MUS7_MACMU</name>
<sequence>SAGFLSPPARPRYSPRWERAPRRSDPYRVPAAAPRPRGPAPSPSGERDGAERDAGPGPPAAGAPAQLVAWGWRPPRLISRFW</sequence>
<protein>
    <submittedName>
        <fullName evidence="2">Uncharacterized protein</fullName>
    </submittedName>
</protein>
<feature type="non-terminal residue" evidence="2">
    <location>
        <position position="82"/>
    </location>
</feature>
<evidence type="ECO:0000313" key="2">
    <source>
        <dbReference type="EMBL" id="EHH26593.1"/>
    </source>
</evidence>
<evidence type="ECO:0000256" key="1">
    <source>
        <dbReference type="SAM" id="MobiDB-lite"/>
    </source>
</evidence>
<feature type="compositionally biased region" description="Basic and acidic residues" evidence="1">
    <location>
        <begin position="45"/>
        <end position="54"/>
    </location>
</feature>
<proteinExistence type="predicted"/>
<dbReference type="EMBL" id="CM001258">
    <property type="protein sequence ID" value="EHH26593.1"/>
    <property type="molecule type" value="Genomic_DNA"/>
</dbReference>